<proteinExistence type="predicted"/>
<accession>A0A1I4YT13</accession>
<sequence>MKKIWRLCQKDNETLNLKFDFYRTAQSGAQELYYSIECRDTTIIELSLVKILFGTKETINS</sequence>
<protein>
    <submittedName>
        <fullName evidence="1">Uncharacterized protein</fullName>
    </submittedName>
</protein>
<dbReference type="EMBL" id="FOVO01000003">
    <property type="protein sequence ID" value="SFN41165.1"/>
    <property type="molecule type" value="Genomic_DNA"/>
</dbReference>
<organism evidence="1 2">
    <name type="scientific">Xenorhabdus japonica</name>
    <dbReference type="NCBI Taxonomy" id="53341"/>
    <lineage>
        <taxon>Bacteria</taxon>
        <taxon>Pseudomonadati</taxon>
        <taxon>Pseudomonadota</taxon>
        <taxon>Gammaproteobacteria</taxon>
        <taxon>Enterobacterales</taxon>
        <taxon>Morganellaceae</taxon>
        <taxon>Xenorhabdus</taxon>
    </lineage>
</organism>
<gene>
    <name evidence="1" type="ORF">SAMN05421579_10324</name>
</gene>
<evidence type="ECO:0000313" key="2">
    <source>
        <dbReference type="Proteomes" id="UP000199011"/>
    </source>
</evidence>
<dbReference type="Proteomes" id="UP000199011">
    <property type="component" value="Unassembled WGS sequence"/>
</dbReference>
<keyword evidence="2" id="KW-1185">Reference proteome</keyword>
<dbReference type="STRING" id="53341.SAMN05421579_10324"/>
<evidence type="ECO:0000313" key="1">
    <source>
        <dbReference type="EMBL" id="SFN41165.1"/>
    </source>
</evidence>
<reference evidence="2" key="1">
    <citation type="submission" date="2016-10" db="EMBL/GenBank/DDBJ databases">
        <authorList>
            <person name="Varghese N."/>
            <person name="Submissions S."/>
        </authorList>
    </citation>
    <scope>NUCLEOTIDE SEQUENCE [LARGE SCALE GENOMIC DNA]</scope>
    <source>
        <strain evidence="2">DSM 16522</strain>
    </source>
</reference>
<name>A0A1I4YT13_9GAMM</name>
<dbReference type="AlphaFoldDB" id="A0A1I4YT13"/>